<evidence type="ECO:0000313" key="7">
    <source>
        <dbReference type="Proteomes" id="UP000823850"/>
    </source>
</evidence>
<dbReference type="Pfam" id="PF17101">
    <property type="entry name" value="Stealth_CR1"/>
    <property type="match status" value="1"/>
</dbReference>
<dbReference type="InterPro" id="IPR021520">
    <property type="entry name" value="Stealth_CR2"/>
</dbReference>
<gene>
    <name evidence="6" type="ORF">H9913_13180</name>
</gene>
<feature type="domain" description="Stealth protein CR1 conserved region 1" evidence="5">
    <location>
        <begin position="3"/>
        <end position="27"/>
    </location>
</feature>
<protein>
    <submittedName>
        <fullName evidence="6">Stealth CR1 domain-containing protein</fullName>
    </submittedName>
</protein>
<organism evidence="6 7">
    <name type="scientific">Candidatus Blautia stercoripullorum</name>
    <dbReference type="NCBI Taxonomy" id="2838502"/>
    <lineage>
        <taxon>Bacteria</taxon>
        <taxon>Bacillati</taxon>
        <taxon>Bacillota</taxon>
        <taxon>Clostridia</taxon>
        <taxon>Lachnospirales</taxon>
        <taxon>Lachnospiraceae</taxon>
        <taxon>Blautia</taxon>
    </lineage>
</organism>
<dbReference type="PANTHER" id="PTHR24045">
    <property type="match status" value="1"/>
</dbReference>
<reference evidence="6" key="1">
    <citation type="journal article" date="2021" name="PeerJ">
        <title>Extensive microbial diversity within the chicken gut microbiome revealed by metagenomics and culture.</title>
        <authorList>
            <person name="Gilroy R."/>
            <person name="Ravi A."/>
            <person name="Getino M."/>
            <person name="Pursley I."/>
            <person name="Horton D.L."/>
            <person name="Alikhan N.F."/>
            <person name="Baker D."/>
            <person name="Gharbi K."/>
            <person name="Hall N."/>
            <person name="Watson M."/>
            <person name="Adriaenssens E.M."/>
            <person name="Foster-Nyarko E."/>
            <person name="Jarju S."/>
            <person name="Secka A."/>
            <person name="Antonio M."/>
            <person name="Oren A."/>
            <person name="Chaudhuri R.R."/>
            <person name="La Ragione R."/>
            <person name="Hildebrand F."/>
            <person name="Pallen M.J."/>
        </authorList>
    </citation>
    <scope>NUCLEOTIDE SEQUENCE</scope>
    <source>
        <strain evidence="6">ChiW19-6364</strain>
    </source>
</reference>
<accession>A0A9D2RC82</accession>
<evidence type="ECO:0000256" key="3">
    <source>
        <dbReference type="ARBA" id="ARBA00023169"/>
    </source>
</evidence>
<evidence type="ECO:0000259" key="5">
    <source>
        <dbReference type="Pfam" id="PF17101"/>
    </source>
</evidence>
<reference evidence="6" key="2">
    <citation type="submission" date="2021-04" db="EMBL/GenBank/DDBJ databases">
        <authorList>
            <person name="Gilroy R."/>
        </authorList>
    </citation>
    <scope>NUCLEOTIDE SEQUENCE</scope>
    <source>
        <strain evidence="6">ChiW19-6364</strain>
    </source>
</reference>
<dbReference type="EMBL" id="DWUX01000226">
    <property type="protein sequence ID" value="HJD40962.1"/>
    <property type="molecule type" value="Genomic_DNA"/>
</dbReference>
<dbReference type="InterPro" id="IPR047141">
    <property type="entry name" value="Stealth"/>
</dbReference>
<dbReference type="PANTHER" id="PTHR24045:SF0">
    <property type="entry name" value="N-ACETYLGLUCOSAMINE-1-PHOSPHOTRANSFERASE SUBUNITS ALPHA_BETA"/>
    <property type="match status" value="1"/>
</dbReference>
<evidence type="ECO:0000259" key="4">
    <source>
        <dbReference type="Pfam" id="PF11380"/>
    </source>
</evidence>
<dbReference type="AlphaFoldDB" id="A0A9D2RC82"/>
<dbReference type="Proteomes" id="UP000823850">
    <property type="component" value="Unassembled WGS sequence"/>
</dbReference>
<evidence type="ECO:0000256" key="2">
    <source>
        <dbReference type="ARBA" id="ARBA00022679"/>
    </source>
</evidence>
<keyword evidence="2" id="KW-0808">Transferase</keyword>
<dbReference type="Pfam" id="PF11380">
    <property type="entry name" value="Stealth_CR2"/>
    <property type="match status" value="1"/>
</dbReference>
<dbReference type="GO" id="GO:0000271">
    <property type="term" value="P:polysaccharide biosynthetic process"/>
    <property type="evidence" value="ECO:0007669"/>
    <property type="project" value="UniProtKB-KW"/>
</dbReference>
<sequence length="334" mass="40241">MTEKIDFVILWVDGTDPEWQRQRRSYAREDMDNGDDENRFRDWGLMKYWFRGVERFAPWVNRVFLVTNGQVPKWLDLTNPKLRLVKHQDYIPEKFLPTFNSNVIELWIHKIPDLGERFVLFNDDMFLTAPVRPEEFFRDGLPCESALLDMATAPGPEDCLPHMQINNFALINRHFNKKEVLKKNGRKFFTPKYRGDLLRNLLLFPFQYFSCFRDSHLPTSYLKSTFQQVWEEEGPLLEECGNHRFRSKWDLTHWLMKSWQICEGKFHSRSTVWGRHYELWEDDLEEISRSLERQKYHVICLNDSKMDIDFEGTQRKLQKSFDRILPEPSGFEIR</sequence>
<evidence type="ECO:0000256" key="1">
    <source>
        <dbReference type="ARBA" id="ARBA00007583"/>
    </source>
</evidence>
<keyword evidence="3" id="KW-0270">Exopolysaccharide synthesis</keyword>
<feature type="domain" description="Stealth protein CR2 conserved region 2" evidence="4">
    <location>
        <begin position="39"/>
        <end position="138"/>
    </location>
</feature>
<evidence type="ECO:0000313" key="6">
    <source>
        <dbReference type="EMBL" id="HJD40962.1"/>
    </source>
</evidence>
<comment type="caution">
    <text evidence="6">The sequence shown here is derived from an EMBL/GenBank/DDBJ whole genome shotgun (WGS) entry which is preliminary data.</text>
</comment>
<name>A0A9D2RC82_9FIRM</name>
<comment type="similarity">
    <text evidence="1">Belongs to the stealth family.</text>
</comment>
<dbReference type="GO" id="GO:0016772">
    <property type="term" value="F:transferase activity, transferring phosphorus-containing groups"/>
    <property type="evidence" value="ECO:0007669"/>
    <property type="project" value="InterPro"/>
</dbReference>
<proteinExistence type="inferred from homology"/>
<dbReference type="InterPro" id="IPR031358">
    <property type="entry name" value="Stealth_CR1"/>
</dbReference>